<feature type="compositionally biased region" description="Basic and acidic residues" evidence="1">
    <location>
        <begin position="1"/>
        <end position="16"/>
    </location>
</feature>
<accession>A0ABN2I053</accession>
<evidence type="ECO:0000256" key="1">
    <source>
        <dbReference type="SAM" id="MobiDB-lite"/>
    </source>
</evidence>
<sequence length="78" mass="8231">MPTAADPRDAGADGRGRAPRLTGEQVWREPGRASRAGAPCGARISHGSLVRRGYDHDGPMGVVQRGHRDAAGEDFPGR</sequence>
<name>A0ABN2I053_9ACTN</name>
<dbReference type="EMBL" id="BAAAMU010000224">
    <property type="protein sequence ID" value="GAA1696428.1"/>
    <property type="molecule type" value="Genomic_DNA"/>
</dbReference>
<proteinExistence type="predicted"/>
<protein>
    <submittedName>
        <fullName evidence="2">Uncharacterized protein</fullName>
    </submittedName>
</protein>
<gene>
    <name evidence="2" type="ORF">GCM10009733_109800</name>
</gene>
<comment type="caution">
    <text evidence="2">The sequence shown here is derived from an EMBL/GenBank/DDBJ whole genome shotgun (WGS) entry which is preliminary data.</text>
</comment>
<feature type="compositionally biased region" description="Basic and acidic residues" evidence="1">
    <location>
        <begin position="66"/>
        <end position="78"/>
    </location>
</feature>
<keyword evidence="3" id="KW-1185">Reference proteome</keyword>
<organism evidence="2 3">
    <name type="scientific">Nonomuraea maheshkhaliensis</name>
    <dbReference type="NCBI Taxonomy" id="419590"/>
    <lineage>
        <taxon>Bacteria</taxon>
        <taxon>Bacillati</taxon>
        <taxon>Actinomycetota</taxon>
        <taxon>Actinomycetes</taxon>
        <taxon>Streptosporangiales</taxon>
        <taxon>Streptosporangiaceae</taxon>
        <taxon>Nonomuraea</taxon>
    </lineage>
</organism>
<dbReference type="Proteomes" id="UP001500064">
    <property type="component" value="Unassembled WGS sequence"/>
</dbReference>
<evidence type="ECO:0000313" key="3">
    <source>
        <dbReference type="Proteomes" id="UP001500064"/>
    </source>
</evidence>
<reference evidence="2 3" key="1">
    <citation type="journal article" date="2019" name="Int. J. Syst. Evol. Microbiol.">
        <title>The Global Catalogue of Microorganisms (GCM) 10K type strain sequencing project: providing services to taxonomists for standard genome sequencing and annotation.</title>
        <authorList>
            <consortium name="The Broad Institute Genomics Platform"/>
            <consortium name="The Broad Institute Genome Sequencing Center for Infectious Disease"/>
            <person name="Wu L."/>
            <person name="Ma J."/>
        </authorList>
    </citation>
    <scope>NUCLEOTIDE SEQUENCE [LARGE SCALE GENOMIC DNA]</scope>
    <source>
        <strain evidence="2 3">JCM 13929</strain>
    </source>
</reference>
<feature type="region of interest" description="Disordered" evidence="1">
    <location>
        <begin position="1"/>
        <end position="78"/>
    </location>
</feature>
<evidence type="ECO:0000313" key="2">
    <source>
        <dbReference type="EMBL" id="GAA1696428.1"/>
    </source>
</evidence>